<dbReference type="GO" id="GO:0030428">
    <property type="term" value="C:cell septum"/>
    <property type="evidence" value="ECO:0007669"/>
    <property type="project" value="TreeGrafter"/>
</dbReference>
<dbReference type="SUPFAM" id="SSF53448">
    <property type="entry name" value="Nucleotide-diphospho-sugar transferases"/>
    <property type="match status" value="1"/>
</dbReference>
<feature type="compositionally biased region" description="Low complexity" evidence="10">
    <location>
        <begin position="572"/>
        <end position="596"/>
    </location>
</feature>
<feature type="region of interest" description="Disordered" evidence="10">
    <location>
        <begin position="1165"/>
        <end position="1217"/>
    </location>
</feature>
<dbReference type="GO" id="GO:0004100">
    <property type="term" value="F:chitin synthase activity"/>
    <property type="evidence" value="ECO:0007669"/>
    <property type="project" value="UniProtKB-EC"/>
</dbReference>
<feature type="transmembrane region" description="Helical" evidence="11">
    <location>
        <begin position="999"/>
        <end position="1019"/>
    </location>
</feature>
<feature type="compositionally biased region" description="Polar residues" evidence="10">
    <location>
        <begin position="550"/>
        <end position="571"/>
    </location>
</feature>
<dbReference type="GO" id="GO:0005886">
    <property type="term" value="C:plasma membrane"/>
    <property type="evidence" value="ECO:0007669"/>
    <property type="project" value="UniProtKB-SubCell"/>
</dbReference>
<evidence type="ECO:0000256" key="3">
    <source>
        <dbReference type="ARBA" id="ARBA00022475"/>
    </source>
</evidence>
<accession>A0A0C9LXD2</accession>
<keyword evidence="7 11" id="KW-1133">Transmembrane helix</keyword>
<dbReference type="InterPro" id="IPR004835">
    <property type="entry name" value="Chitin_synth"/>
</dbReference>
<evidence type="ECO:0000256" key="5">
    <source>
        <dbReference type="ARBA" id="ARBA00022679"/>
    </source>
</evidence>
<feature type="domain" description="Chitin synthase 4-like" evidence="12">
    <location>
        <begin position="319"/>
        <end position="405"/>
    </location>
</feature>
<keyword evidence="3" id="KW-1003">Cell membrane</keyword>
<evidence type="ECO:0000256" key="1">
    <source>
        <dbReference type="ARBA" id="ARBA00004651"/>
    </source>
</evidence>
<feature type="compositionally biased region" description="Pro residues" evidence="10">
    <location>
        <begin position="1179"/>
        <end position="1190"/>
    </location>
</feature>
<dbReference type="STRING" id="91626.A0A0C9LXD2"/>
<evidence type="ECO:0000256" key="11">
    <source>
        <dbReference type="SAM" id="Phobius"/>
    </source>
</evidence>
<organism evidence="13">
    <name type="scientific">Mucor ambiguus</name>
    <dbReference type="NCBI Taxonomy" id="91626"/>
    <lineage>
        <taxon>Eukaryota</taxon>
        <taxon>Fungi</taxon>
        <taxon>Fungi incertae sedis</taxon>
        <taxon>Mucoromycota</taxon>
        <taxon>Mucoromycotina</taxon>
        <taxon>Mucoromycetes</taxon>
        <taxon>Mucorales</taxon>
        <taxon>Mucorineae</taxon>
        <taxon>Mucoraceae</taxon>
        <taxon>Mucor</taxon>
    </lineage>
</organism>
<dbReference type="Gene3D" id="3.90.550.10">
    <property type="entry name" value="Spore Coat Polysaccharide Biosynthesis Protein SpsA, Chain A"/>
    <property type="match status" value="1"/>
</dbReference>
<feature type="transmembrane region" description="Helical" evidence="11">
    <location>
        <begin position="1025"/>
        <end position="1045"/>
    </location>
</feature>
<keyword evidence="14" id="KW-1185">Reference proteome</keyword>
<dbReference type="Proteomes" id="UP000053815">
    <property type="component" value="Unassembled WGS sequence"/>
</dbReference>
<protein>
    <recommendedName>
        <fullName evidence="2">chitin synthase</fullName>
        <ecNumber evidence="2">2.4.1.16</ecNumber>
    </recommendedName>
</protein>
<evidence type="ECO:0000259" key="12">
    <source>
        <dbReference type="Pfam" id="PF22997"/>
    </source>
</evidence>
<evidence type="ECO:0000256" key="9">
    <source>
        <dbReference type="ARBA" id="ARBA00023180"/>
    </source>
</evidence>
<feature type="compositionally biased region" description="Basic and acidic residues" evidence="10">
    <location>
        <begin position="1311"/>
        <end position="1320"/>
    </location>
</feature>
<feature type="compositionally biased region" description="Acidic residues" evidence="10">
    <location>
        <begin position="1204"/>
        <end position="1217"/>
    </location>
</feature>
<gene>
    <name evidence="13" type="ORF">MAM1_0307d09493</name>
</gene>
<sequence length="1320" mass="148436">MEISFSNLSIATSFQDIRHDDTAPSQNLPKRTTSLIRPERSRIDPQHPQYHTRRRVIENETNHYYRSAGDRSHPARRSVIRRGLLAREDEEEKGHSSSDSLGIEYTTNISSSTFDVWKTFCYIVTCCCPPPVLKAMGKKDKSAQMAFREKMGLVTIILGIMAFVGFLTFGFTQVVCPRPPLSFRVETINNGYVVIHGWAYLLASWNEHPPIAGVTDKATNVIYDPIHAGGKDASFLFQNINQHCTSIITPKSSGAQVGQGDTPSYFPCHLIERNQFPDPSLYTNHSACHLNPTTRSIFDAMRDKGVLNENGNYDKAGRVYYDWNDVNTTAHLAVYNSYVLNLNLLQSLPQSLFTVPADGLIQSILQNASAFGGQDITHTVATHKSTESTTWKAEAECLLDTIKVGEIDTKSVGCIASDVVLYTSLIVILGVILVKFGLAVIFGWFLSWKLGNFKKEGRTSYKDRMRRDLEIEDWTTGINVPAEAIRPHTPQQQYYNSPQMAKKKSIIPRKSRFTQPDTGSMHFNAIERPGSAIWKQSTTGSRIFASHINSSSGILSPRPTGSPSENSRSVTASPLSRRSSETSRSSQTQSSQLTASCPYELSPHAVPQPKPEYMPFGFALTHTICLVTCYSEGEEGLRTTLDSIATTDYPNSHKLILVVADGIITGHGNSMSTPDICISMMKDFLVAPDTVEACSYVAIADGTKRHNMAKIYAGFYKYDDKTVDGDSQQRVPMITIVKCGTPEERDREAKPGNRGKRDSQVILMSFLQKVMFDERMTELEYEFFTNIWRISGVSPDKYEIVLMVDADTKVYPDALSRLISCMVNDSEVMGLCGETKIGNKTDSWVSMIQVFEYYISHHQSKAFESIFGNVTCLPGCFCMYRIKAPKGNNGHWVPILANPDIIEHYSENVVDTLHKKNLLLLGEDRYLSTLMLKTFPRRKMLFVPQAVCKTVVPDSFMVLLSQRRRWINSTIHNLMELVFVRDLCGTFCFSMQFVVFMELVGTLALPAAISFTMYLIILACIGQPAVLSLILLALILGLPAVLIVMTSRKLVYVGWMFIYLFSLPIWNFVLPTYAYWHFDDFTWGETRKVEGEGKDNHGDKEGEFDSSQITMKKWTEFERERKTKEAEARSRALVQQHLSSPLSRWSPTNLSFEIDRSTLSTLIGSSLGTSPRLMVPRSSSPPPTPAPPQPSHRYSRDRATEGFSDNDDDQSILSDETEEIRQWRRSLDFFGGGIERLPTIDTNLPMISNQDEDDSDAWQTSILETIHSKESREDLSEQEQGQQQQQPVESDKNHSDNENDEQQPGVSNASKKNEQQDNSL</sequence>
<evidence type="ECO:0000256" key="2">
    <source>
        <dbReference type="ARBA" id="ARBA00012543"/>
    </source>
</evidence>
<name>A0A0C9LXD2_9FUNG</name>
<reference evidence="13" key="1">
    <citation type="submission" date="2014-09" db="EMBL/GenBank/DDBJ databases">
        <title>Draft genome sequence of an oleaginous Mucoromycotina fungus Mucor ambiguus NBRC6742.</title>
        <authorList>
            <person name="Takeda I."/>
            <person name="Yamane N."/>
            <person name="Morita T."/>
            <person name="Tamano K."/>
            <person name="Machida M."/>
            <person name="Baker S."/>
            <person name="Koike H."/>
        </authorList>
    </citation>
    <scope>NUCLEOTIDE SEQUENCE</scope>
    <source>
        <strain evidence="13">NBRC 6742</strain>
    </source>
</reference>
<comment type="subcellular location">
    <subcellularLocation>
        <location evidence="1">Cell membrane</location>
        <topology evidence="1">Multi-pass membrane protein</topology>
    </subcellularLocation>
</comment>
<dbReference type="InterPro" id="IPR054295">
    <property type="entry name" value="CHS4-like_dom"/>
</dbReference>
<proteinExistence type="predicted"/>
<keyword evidence="4" id="KW-0328">Glycosyltransferase</keyword>
<keyword evidence="6 11" id="KW-0812">Transmembrane</keyword>
<dbReference type="EC" id="2.4.1.16" evidence="2"/>
<dbReference type="CDD" id="cd04190">
    <property type="entry name" value="Chitin_synth_C"/>
    <property type="match status" value="1"/>
</dbReference>
<feature type="region of interest" description="Disordered" evidence="10">
    <location>
        <begin position="550"/>
        <end position="596"/>
    </location>
</feature>
<feature type="transmembrane region" description="Helical" evidence="11">
    <location>
        <begin position="1057"/>
        <end position="1076"/>
    </location>
</feature>
<dbReference type="EMBL" id="DF836596">
    <property type="protein sequence ID" value="GAN09960.1"/>
    <property type="molecule type" value="Genomic_DNA"/>
</dbReference>
<feature type="compositionally biased region" description="Basic and acidic residues" evidence="10">
    <location>
        <begin position="1266"/>
        <end position="1275"/>
    </location>
</feature>
<evidence type="ECO:0000313" key="14">
    <source>
        <dbReference type="Proteomes" id="UP000053815"/>
    </source>
</evidence>
<evidence type="ECO:0000256" key="7">
    <source>
        <dbReference type="ARBA" id="ARBA00022989"/>
    </source>
</evidence>
<evidence type="ECO:0000256" key="6">
    <source>
        <dbReference type="ARBA" id="ARBA00022692"/>
    </source>
</evidence>
<feature type="transmembrane region" description="Helical" evidence="11">
    <location>
        <begin position="419"/>
        <end position="446"/>
    </location>
</feature>
<keyword evidence="9" id="KW-0325">Glycoprotein</keyword>
<evidence type="ECO:0000256" key="10">
    <source>
        <dbReference type="SAM" id="MobiDB-lite"/>
    </source>
</evidence>
<evidence type="ECO:0000313" key="13">
    <source>
        <dbReference type="EMBL" id="GAN09960.1"/>
    </source>
</evidence>
<dbReference type="InterPro" id="IPR029044">
    <property type="entry name" value="Nucleotide-diphossugar_trans"/>
</dbReference>
<dbReference type="OrthoDB" id="370884at2759"/>
<feature type="region of interest" description="Disordered" evidence="10">
    <location>
        <begin position="1245"/>
        <end position="1320"/>
    </location>
</feature>
<keyword evidence="5 13" id="KW-0808">Transferase</keyword>
<keyword evidence="8 11" id="KW-0472">Membrane</keyword>
<feature type="compositionally biased region" description="Basic residues" evidence="10">
    <location>
        <begin position="501"/>
        <end position="512"/>
    </location>
</feature>
<dbReference type="Pfam" id="PF03142">
    <property type="entry name" value="Chitin_synth_2"/>
    <property type="match status" value="1"/>
</dbReference>
<feature type="region of interest" description="Disordered" evidence="10">
    <location>
        <begin position="495"/>
        <end position="524"/>
    </location>
</feature>
<feature type="transmembrane region" description="Helical" evidence="11">
    <location>
        <begin position="151"/>
        <end position="171"/>
    </location>
</feature>
<dbReference type="PANTHER" id="PTHR22914">
    <property type="entry name" value="CHITIN SYNTHASE"/>
    <property type="match status" value="1"/>
</dbReference>
<evidence type="ECO:0000256" key="4">
    <source>
        <dbReference type="ARBA" id="ARBA00022676"/>
    </source>
</evidence>
<dbReference type="Pfam" id="PF22997">
    <property type="entry name" value="CHS4"/>
    <property type="match status" value="1"/>
</dbReference>
<dbReference type="PANTHER" id="PTHR22914:SF16">
    <property type="entry name" value="CHITIN SYNTHASE 3"/>
    <property type="match status" value="1"/>
</dbReference>
<evidence type="ECO:0000256" key="8">
    <source>
        <dbReference type="ARBA" id="ARBA00023136"/>
    </source>
</evidence>
<dbReference type="GO" id="GO:0006031">
    <property type="term" value="P:chitin biosynthetic process"/>
    <property type="evidence" value="ECO:0007669"/>
    <property type="project" value="TreeGrafter"/>
</dbReference>